<proteinExistence type="inferred from homology"/>
<reference evidence="9" key="1">
    <citation type="submission" date="2020-10" db="EMBL/GenBank/DDBJ databases">
        <authorList>
            <person name="Castelo-Branco R."/>
            <person name="Eusebio N."/>
            <person name="Adriana R."/>
            <person name="Vieira A."/>
            <person name="Brugerolle De Fraissinette N."/>
            <person name="Rezende De Castro R."/>
            <person name="Schneider M.P."/>
            <person name="Vasconcelos V."/>
            <person name="Leao P.N."/>
        </authorList>
    </citation>
    <scope>NUCLEOTIDE SEQUENCE</scope>
    <source>
        <strain evidence="9">LEGE 06105</strain>
    </source>
</reference>
<comment type="similarity">
    <text evidence="6">Belongs to the Ccs1/CcsB family.</text>
</comment>
<keyword evidence="6" id="KW-0793">Thylakoid</keyword>
<dbReference type="Proteomes" id="UP000620559">
    <property type="component" value="Unassembled WGS sequence"/>
</dbReference>
<keyword evidence="10" id="KW-1185">Reference proteome</keyword>
<dbReference type="InterPro" id="IPR023494">
    <property type="entry name" value="Cyt_c_bgen_Ccs1/CcsB/ResB"/>
</dbReference>
<dbReference type="GO" id="GO:0031676">
    <property type="term" value="C:plasma membrane-derived thylakoid membrane"/>
    <property type="evidence" value="ECO:0007669"/>
    <property type="project" value="UniProtKB-SubCell"/>
</dbReference>
<gene>
    <name evidence="6" type="primary">ccsB</name>
    <name evidence="6" type="synonym">ccs1</name>
    <name evidence="9" type="ORF">IQ247_12080</name>
</gene>
<dbReference type="PANTHER" id="PTHR31566:SF0">
    <property type="entry name" value="CYTOCHROME C BIOGENESIS PROTEIN CCS1, CHLOROPLASTIC"/>
    <property type="match status" value="1"/>
</dbReference>
<dbReference type="EMBL" id="JADEWL010000032">
    <property type="protein sequence ID" value="MBE9213394.1"/>
    <property type="molecule type" value="Genomic_DNA"/>
</dbReference>
<evidence type="ECO:0000259" key="8">
    <source>
        <dbReference type="Pfam" id="PF05140"/>
    </source>
</evidence>
<feature type="transmembrane region" description="Helical" evidence="7">
    <location>
        <begin position="29"/>
        <end position="49"/>
    </location>
</feature>
<dbReference type="HAMAP" id="MF_01392">
    <property type="entry name" value="CytC_Ccs1"/>
    <property type="match status" value="1"/>
</dbReference>
<name>A0A8J7F893_9CYAN</name>
<keyword evidence="2 6" id="KW-0812">Transmembrane</keyword>
<evidence type="ECO:0000256" key="1">
    <source>
        <dbReference type="ARBA" id="ARBA00004141"/>
    </source>
</evidence>
<evidence type="ECO:0000256" key="5">
    <source>
        <dbReference type="ARBA" id="ARBA00023136"/>
    </source>
</evidence>
<comment type="subcellular location">
    <subcellularLocation>
        <location evidence="6">Cellular thylakoid membrane</location>
        <topology evidence="6">Multi-pass membrane protein</topology>
    </subcellularLocation>
    <subcellularLocation>
        <location evidence="1">Membrane</location>
        <topology evidence="1">Multi-pass membrane protein</topology>
    </subcellularLocation>
</comment>
<protein>
    <recommendedName>
        <fullName evidence="6">Cytochrome c biogenesis protein CcsB</fullName>
    </recommendedName>
</protein>
<comment type="function">
    <text evidence="6">Required during biogenesis of c-type cytochromes (cytochrome c6 and cytochrome f) at the step of heme attachment.</text>
</comment>
<comment type="subunit">
    <text evidence="6">May interact with CcsA.</text>
</comment>
<evidence type="ECO:0000313" key="10">
    <source>
        <dbReference type="Proteomes" id="UP000620559"/>
    </source>
</evidence>
<dbReference type="InterPro" id="IPR007816">
    <property type="entry name" value="ResB-like_domain"/>
</dbReference>
<evidence type="ECO:0000256" key="7">
    <source>
        <dbReference type="SAM" id="Phobius"/>
    </source>
</evidence>
<keyword evidence="3 6" id="KW-0201">Cytochrome c-type biogenesis</keyword>
<feature type="domain" description="ResB-like" evidence="8">
    <location>
        <begin position="29"/>
        <end position="307"/>
    </location>
</feature>
<feature type="domain" description="ResB-like" evidence="8">
    <location>
        <begin position="365"/>
        <end position="443"/>
    </location>
</feature>
<accession>A0A8J7F893</accession>
<dbReference type="Pfam" id="PF05140">
    <property type="entry name" value="ResB"/>
    <property type="match status" value="2"/>
</dbReference>
<feature type="transmembrane region" description="Helical" evidence="7">
    <location>
        <begin position="396"/>
        <end position="413"/>
    </location>
</feature>
<dbReference type="GO" id="GO:0017004">
    <property type="term" value="P:cytochrome complex assembly"/>
    <property type="evidence" value="ECO:0007669"/>
    <property type="project" value="UniProtKB-UniRule"/>
</dbReference>
<comment type="caution">
    <text evidence="9">The sequence shown here is derived from an EMBL/GenBank/DDBJ whole genome shotgun (WGS) entry which is preliminary data.</text>
</comment>
<keyword evidence="4 6" id="KW-1133">Transmembrane helix</keyword>
<evidence type="ECO:0000256" key="3">
    <source>
        <dbReference type="ARBA" id="ARBA00022748"/>
    </source>
</evidence>
<organism evidence="9 10">
    <name type="scientific">Plectonema cf. radiosum LEGE 06105</name>
    <dbReference type="NCBI Taxonomy" id="945769"/>
    <lineage>
        <taxon>Bacteria</taxon>
        <taxon>Bacillati</taxon>
        <taxon>Cyanobacteriota</taxon>
        <taxon>Cyanophyceae</taxon>
        <taxon>Oscillatoriophycideae</taxon>
        <taxon>Oscillatoriales</taxon>
        <taxon>Microcoleaceae</taxon>
        <taxon>Plectonema</taxon>
    </lineage>
</organism>
<dbReference type="AlphaFoldDB" id="A0A8J7F893"/>
<evidence type="ECO:0000256" key="6">
    <source>
        <dbReference type="HAMAP-Rule" id="MF_01392"/>
    </source>
</evidence>
<evidence type="ECO:0000256" key="2">
    <source>
        <dbReference type="ARBA" id="ARBA00022692"/>
    </source>
</evidence>
<dbReference type="PANTHER" id="PTHR31566">
    <property type="entry name" value="CYTOCHROME C BIOGENESIS PROTEIN CCS1, CHLOROPLASTIC"/>
    <property type="match status" value="1"/>
</dbReference>
<evidence type="ECO:0000256" key="4">
    <source>
        <dbReference type="ARBA" id="ARBA00022989"/>
    </source>
</evidence>
<sequence length="467" mass="52141">MALEKSLKTPLTAFTGFIRKEFLPVLTDLRLAIILLLAIALFSIAGTVIEQGQSIAFYQENYPESPALFGFLTWKVIIILGLDHVYRTWWFLALLIFFGTSLIACTFTRQLPALKAARRWKFYDKPQRFQKLALSAEFDVQADNLTSIENLTQILQQRRYKVFQEDTNKLYARKGIIGRIGPIIVHIGIVVILLGSILGAMTGFTAQEMVPSGETFQIKNIIDAGPWATPQVTKDWAVKVNRFWIDYTSSGDIDQFYSDMSVLDQEGKEIDKDTIYVNHPLRHKGVTLYQTDWGIAAVKVRVNKSPIFKLPMAQLDTKGKGRLWGTWIPTKPDLSEGVSLLAKDLQGTVIIYDAQGKLVNTVREGMSAEVNGVTLKILQVVGSTGLQIKADPGIPVVYTGFAILMIAVVMSYFSHSQVWVLQEEGNLYIGGKTNRAQVAFEGEMIEIFEQINSQSTGEATKSLVSSL</sequence>
<feature type="transmembrane region" description="Helical" evidence="7">
    <location>
        <begin position="88"/>
        <end position="108"/>
    </location>
</feature>
<dbReference type="RefSeq" id="WP_193920275.1">
    <property type="nucleotide sequence ID" value="NZ_JADEWL010000032.1"/>
</dbReference>
<feature type="transmembrane region" description="Helical" evidence="7">
    <location>
        <begin position="183"/>
        <end position="204"/>
    </location>
</feature>
<keyword evidence="5 6" id="KW-0472">Membrane</keyword>
<feature type="transmembrane region" description="Helical" evidence="7">
    <location>
        <begin position="61"/>
        <end position="82"/>
    </location>
</feature>
<evidence type="ECO:0000313" key="9">
    <source>
        <dbReference type="EMBL" id="MBE9213394.1"/>
    </source>
</evidence>